<dbReference type="EMBL" id="DPIY01000005">
    <property type="protein sequence ID" value="HCT56488.1"/>
    <property type="molecule type" value="Genomic_DNA"/>
</dbReference>
<sequence length="399" mass="41674">MSAETRYAVVIDGQVQLLAPDDPIPAGLRTSALVQSRAVDELTLEPVAGVITAMPAGAAFESPQARAAVNPRTASGGVVGLVGLPSRALPLLQLVAYEVGVRVSAAGYLPLSATQNLGPQPQFPAQFTQARLPDLLLHRTPVLFAGRTVVRTASATVPLAGAVVTISGIWRLAPTQALSPPPLAPELVAAFPPLWDRQDAATTTLRMVTLTPDVANAKHLLRPAAAGTRELLLSDQVAVVAGQRLLLDNGDPWRREAIVIASITGSSSPAEPALVTLEYPLAFLHQAGASAHRADVAVVGANTSLAFDAIAGDTTLLVSNVAALATGLVEIFDGASVPQYHALTTYTATSDADGFWSLPPLSRVALVELQATHGAHPTITRRLAPAYPRREQRADFVFS</sequence>
<organism evidence="1 2">
    <name type="scientific">Gemmatimonas aurantiaca</name>
    <dbReference type="NCBI Taxonomy" id="173480"/>
    <lineage>
        <taxon>Bacteria</taxon>
        <taxon>Pseudomonadati</taxon>
        <taxon>Gemmatimonadota</taxon>
        <taxon>Gemmatimonadia</taxon>
        <taxon>Gemmatimonadales</taxon>
        <taxon>Gemmatimonadaceae</taxon>
        <taxon>Gemmatimonas</taxon>
    </lineage>
</organism>
<protein>
    <submittedName>
        <fullName evidence="1">Uncharacterized protein</fullName>
    </submittedName>
</protein>
<evidence type="ECO:0000313" key="1">
    <source>
        <dbReference type="EMBL" id="HCT56488.1"/>
    </source>
</evidence>
<name>A0A3D4V756_9BACT</name>
<reference evidence="1 2" key="1">
    <citation type="journal article" date="2018" name="Nat. Biotechnol.">
        <title>A standardized bacterial taxonomy based on genome phylogeny substantially revises the tree of life.</title>
        <authorList>
            <person name="Parks D.H."/>
            <person name="Chuvochina M."/>
            <person name="Waite D.W."/>
            <person name="Rinke C."/>
            <person name="Skarshewski A."/>
            <person name="Chaumeil P.A."/>
            <person name="Hugenholtz P."/>
        </authorList>
    </citation>
    <scope>NUCLEOTIDE SEQUENCE [LARGE SCALE GENOMIC DNA]</scope>
    <source>
        <strain evidence="1">UBA8844</strain>
    </source>
</reference>
<accession>A0A3D4V756</accession>
<evidence type="ECO:0000313" key="2">
    <source>
        <dbReference type="Proteomes" id="UP000264071"/>
    </source>
</evidence>
<proteinExistence type="predicted"/>
<gene>
    <name evidence="1" type="ORF">DGD08_04665</name>
</gene>
<dbReference type="Proteomes" id="UP000264071">
    <property type="component" value="Unassembled WGS sequence"/>
</dbReference>
<dbReference type="AlphaFoldDB" id="A0A3D4V756"/>
<comment type="caution">
    <text evidence="1">The sequence shown here is derived from an EMBL/GenBank/DDBJ whole genome shotgun (WGS) entry which is preliminary data.</text>
</comment>